<keyword evidence="2" id="KW-0732">Signal</keyword>
<evidence type="ECO:0000313" key="4">
    <source>
        <dbReference type="Proteomes" id="UP001254165"/>
    </source>
</evidence>
<proteinExistence type="predicted"/>
<sequence length="337" mass="37134">MRNGLAFLIVALLVTACAPSGYYAPTDPVSLRATAQAFNHLAEAYNSLAGQAELSRRATEQAYQAQITQTAQAYQATAQYLNLQATRQAVDATATANAMLLAVQSYQATATLQALERKAQEEQHAAEVARQKAMVQSILETAIVFLALAALVALFVIFLYRLLDAYVRWQETRRSIMISPIGVLVVRRDGMPPVHVEVLQPKPELPQGQTEAEAGEEDVDLDWIPYRVGDQIVGFVKPEWRQKREDPNKRLALRLLREAIQKAGGDADYIPGWRELGWPAETWTRAVALLRPYVNPVPGRGGGTFLVGEYRTLAELYNALGAHRITLSLSPAPTEVA</sequence>
<name>A0ABU3NS09_9CHLR</name>
<keyword evidence="1" id="KW-1133">Transmembrane helix</keyword>
<evidence type="ECO:0000256" key="1">
    <source>
        <dbReference type="SAM" id="Phobius"/>
    </source>
</evidence>
<geneLocation type="plasmid" evidence="3">
    <name>p4228-RoL</name>
</geneLocation>
<dbReference type="EMBL" id="JAUHMF010000010">
    <property type="protein sequence ID" value="MDT8899609.1"/>
    <property type="molecule type" value="Genomic_DNA"/>
</dbReference>
<accession>A0ABU3NS09</accession>
<protein>
    <submittedName>
        <fullName evidence="3">Uncharacterized protein</fullName>
    </submittedName>
</protein>
<keyword evidence="1" id="KW-0472">Membrane</keyword>
<dbReference type="RefSeq" id="WP_315626266.1">
    <property type="nucleotide sequence ID" value="NZ_JAUHMF010000010.1"/>
</dbReference>
<keyword evidence="1" id="KW-0812">Transmembrane</keyword>
<keyword evidence="4" id="KW-1185">Reference proteome</keyword>
<evidence type="ECO:0000256" key="2">
    <source>
        <dbReference type="SAM" id="SignalP"/>
    </source>
</evidence>
<organism evidence="3 4">
    <name type="scientific">Thermanaerothrix solaris</name>
    <dbReference type="NCBI Taxonomy" id="3058434"/>
    <lineage>
        <taxon>Bacteria</taxon>
        <taxon>Bacillati</taxon>
        <taxon>Chloroflexota</taxon>
        <taxon>Anaerolineae</taxon>
        <taxon>Anaerolineales</taxon>
        <taxon>Anaerolineaceae</taxon>
        <taxon>Thermanaerothrix</taxon>
    </lineage>
</organism>
<feature type="signal peptide" evidence="2">
    <location>
        <begin position="1"/>
        <end position="23"/>
    </location>
</feature>
<comment type="caution">
    <text evidence="3">The sequence shown here is derived from an EMBL/GenBank/DDBJ whole genome shotgun (WGS) entry which is preliminary data.</text>
</comment>
<evidence type="ECO:0000313" key="3">
    <source>
        <dbReference type="EMBL" id="MDT8899609.1"/>
    </source>
</evidence>
<feature type="transmembrane region" description="Helical" evidence="1">
    <location>
        <begin position="142"/>
        <end position="163"/>
    </location>
</feature>
<dbReference type="Proteomes" id="UP001254165">
    <property type="component" value="Unassembled WGS sequence"/>
</dbReference>
<dbReference type="PROSITE" id="PS51257">
    <property type="entry name" value="PROKAR_LIPOPROTEIN"/>
    <property type="match status" value="1"/>
</dbReference>
<keyword evidence="3" id="KW-0614">Plasmid</keyword>
<reference evidence="3 4" key="1">
    <citation type="submission" date="2023-07" db="EMBL/GenBank/DDBJ databases">
        <title>Novel species of Thermanaerothrix with wide hydrolytic capabilities.</title>
        <authorList>
            <person name="Zayulina K.S."/>
            <person name="Podosokorskaya O.A."/>
            <person name="Elcheninov A.G."/>
        </authorList>
    </citation>
    <scope>NUCLEOTIDE SEQUENCE [LARGE SCALE GENOMIC DNA]</scope>
    <source>
        <strain evidence="3 4">4228-RoL</strain>
        <plasmid evidence="3">p4228-RoL</plasmid>
    </source>
</reference>
<feature type="chain" id="PRO_5045764317" evidence="2">
    <location>
        <begin position="24"/>
        <end position="337"/>
    </location>
</feature>
<gene>
    <name evidence="3" type="ORF">QYE77_15190</name>
</gene>